<protein>
    <recommendedName>
        <fullName evidence="4">Chromatin target of PRMT1 protein C-terminal domain-containing protein</fullName>
    </recommendedName>
</protein>
<dbReference type="OrthoDB" id="422106at2759"/>
<dbReference type="Pfam" id="PF10309">
    <property type="entry name" value="NCBP3"/>
    <property type="match status" value="1"/>
</dbReference>
<dbReference type="InterPro" id="IPR019416">
    <property type="entry name" value="NCBP3"/>
</dbReference>
<dbReference type="STRING" id="68775.A0A5C3MPE1"/>
<dbReference type="EMBL" id="ML213591">
    <property type="protein sequence ID" value="TFK43071.1"/>
    <property type="molecule type" value="Genomic_DNA"/>
</dbReference>
<evidence type="ECO:0008006" key="4">
    <source>
        <dbReference type="Google" id="ProtNLM"/>
    </source>
</evidence>
<gene>
    <name evidence="2" type="ORF">BDQ12DRAFT_674335</name>
</gene>
<evidence type="ECO:0000256" key="1">
    <source>
        <dbReference type="SAM" id="MobiDB-lite"/>
    </source>
</evidence>
<feature type="region of interest" description="Disordered" evidence="1">
    <location>
        <begin position="340"/>
        <end position="431"/>
    </location>
</feature>
<feature type="compositionally biased region" description="Basic and acidic residues" evidence="1">
    <location>
        <begin position="340"/>
        <end position="361"/>
    </location>
</feature>
<feature type="region of interest" description="Disordered" evidence="1">
    <location>
        <begin position="259"/>
        <end position="279"/>
    </location>
</feature>
<dbReference type="AlphaFoldDB" id="A0A5C3MPE1"/>
<reference evidence="2 3" key="1">
    <citation type="journal article" date="2019" name="Nat. Ecol. Evol.">
        <title>Megaphylogeny resolves global patterns of mushroom evolution.</title>
        <authorList>
            <person name="Varga T."/>
            <person name="Krizsan K."/>
            <person name="Foldi C."/>
            <person name="Dima B."/>
            <person name="Sanchez-Garcia M."/>
            <person name="Sanchez-Ramirez S."/>
            <person name="Szollosi G.J."/>
            <person name="Szarkandi J.G."/>
            <person name="Papp V."/>
            <person name="Albert L."/>
            <person name="Andreopoulos W."/>
            <person name="Angelini C."/>
            <person name="Antonin V."/>
            <person name="Barry K.W."/>
            <person name="Bougher N.L."/>
            <person name="Buchanan P."/>
            <person name="Buyck B."/>
            <person name="Bense V."/>
            <person name="Catcheside P."/>
            <person name="Chovatia M."/>
            <person name="Cooper J."/>
            <person name="Damon W."/>
            <person name="Desjardin D."/>
            <person name="Finy P."/>
            <person name="Geml J."/>
            <person name="Haridas S."/>
            <person name="Hughes K."/>
            <person name="Justo A."/>
            <person name="Karasinski D."/>
            <person name="Kautmanova I."/>
            <person name="Kiss B."/>
            <person name="Kocsube S."/>
            <person name="Kotiranta H."/>
            <person name="LaButti K.M."/>
            <person name="Lechner B.E."/>
            <person name="Liimatainen K."/>
            <person name="Lipzen A."/>
            <person name="Lukacs Z."/>
            <person name="Mihaltcheva S."/>
            <person name="Morgado L.N."/>
            <person name="Niskanen T."/>
            <person name="Noordeloos M.E."/>
            <person name="Ohm R.A."/>
            <person name="Ortiz-Santana B."/>
            <person name="Ovrebo C."/>
            <person name="Racz N."/>
            <person name="Riley R."/>
            <person name="Savchenko A."/>
            <person name="Shiryaev A."/>
            <person name="Soop K."/>
            <person name="Spirin V."/>
            <person name="Szebenyi C."/>
            <person name="Tomsovsky M."/>
            <person name="Tulloss R.E."/>
            <person name="Uehling J."/>
            <person name="Grigoriev I.V."/>
            <person name="Vagvolgyi C."/>
            <person name="Papp T."/>
            <person name="Martin F.M."/>
            <person name="Miettinen O."/>
            <person name="Hibbett D.S."/>
            <person name="Nagy L.G."/>
        </authorList>
    </citation>
    <scope>NUCLEOTIDE SEQUENCE [LARGE SCALE GENOMIC DNA]</scope>
    <source>
        <strain evidence="2 3">CBS 166.37</strain>
    </source>
</reference>
<sequence>MDVDLISPAFDTVPADTGLSYDDTLPYEAQVPAAPSLANRISSTKVYLLSESSIGKRKHNEEDEQDEAVEDEVVGMEEDLSYRPTALTLQGPPISELPTARIFAYATHFDTSPTALEWVSDNTCVLVFKSRSLATSAYAHLSKLSESPDEEGFITAKPIPVALWPADKRISSSLGQGEGLKGTIRMRWAREEDKKKRGAKRESEFYRKHGETAGKELFNGRDLPPAKRRRENDEATIIDEDAQCAKLDSELDAFLAEDDEEPANPTEQDLIPPSPPSKMRSDYISNDGRTLLERTSLLRAHPDLSESDELSLVSRLTAPLPRRARGRKLAMDVELEDRISSKKLEWGRDDKSEWGREEARDRGRRRVDARRSGRGREDTGEVEKGERRRRGHMENGTGGVRERGERRPERPRKTQQELDDELDAFLNSGEP</sequence>
<name>A0A5C3MPE1_9AGAR</name>
<dbReference type="GO" id="GO:0003729">
    <property type="term" value="F:mRNA binding"/>
    <property type="evidence" value="ECO:0007669"/>
    <property type="project" value="InterPro"/>
</dbReference>
<organism evidence="2 3">
    <name type="scientific">Crucibulum laeve</name>
    <dbReference type="NCBI Taxonomy" id="68775"/>
    <lineage>
        <taxon>Eukaryota</taxon>
        <taxon>Fungi</taxon>
        <taxon>Dikarya</taxon>
        <taxon>Basidiomycota</taxon>
        <taxon>Agaricomycotina</taxon>
        <taxon>Agaricomycetes</taxon>
        <taxon>Agaricomycetidae</taxon>
        <taxon>Agaricales</taxon>
        <taxon>Agaricineae</taxon>
        <taxon>Nidulariaceae</taxon>
        <taxon>Crucibulum</taxon>
    </lineage>
</organism>
<evidence type="ECO:0000313" key="2">
    <source>
        <dbReference type="EMBL" id="TFK43071.1"/>
    </source>
</evidence>
<dbReference type="Proteomes" id="UP000308652">
    <property type="component" value="Unassembled WGS sequence"/>
</dbReference>
<accession>A0A5C3MPE1</accession>
<evidence type="ECO:0000313" key="3">
    <source>
        <dbReference type="Proteomes" id="UP000308652"/>
    </source>
</evidence>
<feature type="compositionally biased region" description="Basic and acidic residues" evidence="1">
    <location>
        <begin position="400"/>
        <end position="416"/>
    </location>
</feature>
<dbReference type="GO" id="GO:0000340">
    <property type="term" value="F:RNA 7-methylguanosine cap binding"/>
    <property type="evidence" value="ECO:0007669"/>
    <property type="project" value="InterPro"/>
</dbReference>
<proteinExistence type="predicted"/>
<feature type="compositionally biased region" description="Basic and acidic residues" evidence="1">
    <location>
        <begin position="369"/>
        <end position="386"/>
    </location>
</feature>
<keyword evidence="3" id="KW-1185">Reference proteome</keyword>